<keyword evidence="9 12" id="KW-0472">Membrane</keyword>
<keyword evidence="3" id="KW-1003">Cell membrane</keyword>
<dbReference type="InterPro" id="IPR032675">
    <property type="entry name" value="LRR_dom_sf"/>
</dbReference>
<dbReference type="PROSITE" id="PS51450">
    <property type="entry name" value="LRR"/>
    <property type="match status" value="1"/>
</dbReference>
<comment type="similarity">
    <text evidence="2">Belongs to the RLP family.</text>
</comment>
<feature type="transmembrane region" description="Helical" evidence="12">
    <location>
        <begin position="1047"/>
        <end position="1070"/>
    </location>
</feature>
<keyword evidence="8 12" id="KW-1133">Transmembrane helix</keyword>
<dbReference type="Pfam" id="PF00560">
    <property type="entry name" value="LRR_1"/>
    <property type="match status" value="7"/>
</dbReference>
<evidence type="ECO:0000259" key="13">
    <source>
        <dbReference type="Pfam" id="PF08263"/>
    </source>
</evidence>
<evidence type="ECO:0000313" key="14">
    <source>
        <dbReference type="EMBL" id="KAK7286925.1"/>
    </source>
</evidence>
<dbReference type="PANTHER" id="PTHR48060">
    <property type="entry name" value="DNA DAMAGE-REPAIR/TOLERATION PROTEIN DRT100"/>
    <property type="match status" value="1"/>
</dbReference>
<dbReference type="GO" id="GO:0005886">
    <property type="term" value="C:plasma membrane"/>
    <property type="evidence" value="ECO:0007669"/>
    <property type="project" value="UniProtKB-SubCell"/>
</dbReference>
<organism evidence="14 15">
    <name type="scientific">Clitoria ternatea</name>
    <name type="common">Butterfly pea</name>
    <dbReference type="NCBI Taxonomy" id="43366"/>
    <lineage>
        <taxon>Eukaryota</taxon>
        <taxon>Viridiplantae</taxon>
        <taxon>Streptophyta</taxon>
        <taxon>Embryophyta</taxon>
        <taxon>Tracheophyta</taxon>
        <taxon>Spermatophyta</taxon>
        <taxon>Magnoliopsida</taxon>
        <taxon>eudicotyledons</taxon>
        <taxon>Gunneridae</taxon>
        <taxon>Pentapetalae</taxon>
        <taxon>rosids</taxon>
        <taxon>fabids</taxon>
        <taxon>Fabales</taxon>
        <taxon>Fabaceae</taxon>
        <taxon>Papilionoideae</taxon>
        <taxon>50 kb inversion clade</taxon>
        <taxon>NPAAA clade</taxon>
        <taxon>indigoferoid/millettioid clade</taxon>
        <taxon>Phaseoleae</taxon>
        <taxon>Clitoria</taxon>
    </lineage>
</organism>
<dbReference type="FunFam" id="3.80.10.10:FF:000111">
    <property type="entry name" value="LRR receptor-like serine/threonine-protein kinase ERECTA"/>
    <property type="match status" value="1"/>
</dbReference>
<evidence type="ECO:0000256" key="6">
    <source>
        <dbReference type="ARBA" id="ARBA00022729"/>
    </source>
</evidence>
<evidence type="ECO:0000256" key="9">
    <source>
        <dbReference type="ARBA" id="ARBA00023136"/>
    </source>
</evidence>
<dbReference type="SMART" id="SM00369">
    <property type="entry name" value="LRR_TYP"/>
    <property type="match status" value="7"/>
</dbReference>
<dbReference type="PANTHER" id="PTHR48060:SF21">
    <property type="entry name" value="L DOMAIN-LIKE PROTEIN"/>
    <property type="match status" value="1"/>
</dbReference>
<keyword evidence="6" id="KW-0732">Signal</keyword>
<evidence type="ECO:0000256" key="5">
    <source>
        <dbReference type="ARBA" id="ARBA00022692"/>
    </source>
</evidence>
<evidence type="ECO:0000313" key="15">
    <source>
        <dbReference type="Proteomes" id="UP001359559"/>
    </source>
</evidence>
<evidence type="ECO:0000256" key="1">
    <source>
        <dbReference type="ARBA" id="ARBA00004251"/>
    </source>
</evidence>
<keyword evidence="5 12" id="KW-0812">Transmembrane</keyword>
<keyword evidence="7" id="KW-0677">Repeat</keyword>
<dbReference type="InterPro" id="IPR003591">
    <property type="entry name" value="Leu-rich_rpt_typical-subtyp"/>
</dbReference>
<keyword evidence="10" id="KW-0675">Receptor</keyword>
<keyword evidence="15" id="KW-1185">Reference proteome</keyword>
<name>A0AAN9P6B3_CLITE</name>
<feature type="transmembrane region" description="Helical" evidence="12">
    <location>
        <begin position="7"/>
        <end position="30"/>
    </location>
</feature>
<evidence type="ECO:0000256" key="3">
    <source>
        <dbReference type="ARBA" id="ARBA00022475"/>
    </source>
</evidence>
<evidence type="ECO:0000256" key="7">
    <source>
        <dbReference type="ARBA" id="ARBA00022737"/>
    </source>
</evidence>
<dbReference type="InterPro" id="IPR053211">
    <property type="entry name" value="DNA_repair-toleration"/>
</dbReference>
<dbReference type="AlphaFoldDB" id="A0AAN9P6B3"/>
<protein>
    <recommendedName>
        <fullName evidence="13">Leucine-rich repeat-containing N-terminal plant-type domain-containing protein</fullName>
    </recommendedName>
</protein>
<dbReference type="InterPro" id="IPR001611">
    <property type="entry name" value="Leu-rich_rpt"/>
</dbReference>
<evidence type="ECO:0000256" key="2">
    <source>
        <dbReference type="ARBA" id="ARBA00009592"/>
    </source>
</evidence>
<dbReference type="Proteomes" id="UP001359559">
    <property type="component" value="Unassembled WGS sequence"/>
</dbReference>
<gene>
    <name evidence="14" type="ORF">RJT34_22288</name>
</gene>
<dbReference type="InterPro" id="IPR013210">
    <property type="entry name" value="LRR_N_plant-typ"/>
</dbReference>
<evidence type="ECO:0000256" key="4">
    <source>
        <dbReference type="ARBA" id="ARBA00022614"/>
    </source>
</evidence>
<accession>A0AAN9P6B3</accession>
<comment type="caution">
    <text evidence="14">The sequence shown here is derived from an EMBL/GenBank/DDBJ whole genome shotgun (WGS) entry which is preliminary data.</text>
</comment>
<dbReference type="FunFam" id="3.80.10.10:FF:000095">
    <property type="entry name" value="LRR receptor-like serine/threonine-protein kinase GSO1"/>
    <property type="match status" value="1"/>
</dbReference>
<dbReference type="SUPFAM" id="SSF52058">
    <property type="entry name" value="L domain-like"/>
    <property type="match status" value="2"/>
</dbReference>
<dbReference type="PRINTS" id="PR00019">
    <property type="entry name" value="LEURICHRPT"/>
</dbReference>
<proteinExistence type="inferred from homology"/>
<evidence type="ECO:0000256" key="11">
    <source>
        <dbReference type="ARBA" id="ARBA00023180"/>
    </source>
</evidence>
<keyword evidence="11" id="KW-0325">Glycoprotein</keyword>
<dbReference type="Pfam" id="PF08263">
    <property type="entry name" value="LRRNT_2"/>
    <property type="match status" value="1"/>
</dbReference>
<dbReference type="Gene3D" id="3.80.10.10">
    <property type="entry name" value="Ribonuclease Inhibitor"/>
    <property type="match status" value="5"/>
</dbReference>
<evidence type="ECO:0000256" key="10">
    <source>
        <dbReference type="ARBA" id="ARBA00023170"/>
    </source>
</evidence>
<dbReference type="Pfam" id="PF13855">
    <property type="entry name" value="LRR_8"/>
    <property type="match status" value="3"/>
</dbReference>
<reference evidence="14 15" key="1">
    <citation type="submission" date="2024-01" db="EMBL/GenBank/DDBJ databases">
        <title>The genomes of 5 underutilized Papilionoideae crops provide insights into root nodulation and disease resistance.</title>
        <authorList>
            <person name="Yuan L."/>
        </authorList>
    </citation>
    <scope>NUCLEOTIDE SEQUENCE [LARGE SCALE GENOMIC DNA]</scope>
    <source>
        <strain evidence="14">LY-2023</strain>
        <tissue evidence="14">Leaf</tissue>
    </source>
</reference>
<evidence type="ECO:0000256" key="12">
    <source>
        <dbReference type="SAM" id="Phobius"/>
    </source>
</evidence>
<keyword evidence="4" id="KW-0433">Leucine-rich repeat</keyword>
<comment type="subcellular location">
    <subcellularLocation>
        <location evidence="1">Cell membrane</location>
        <topology evidence="1">Single-pass type I membrane protein</topology>
    </subcellularLocation>
</comment>
<dbReference type="SUPFAM" id="SSF52047">
    <property type="entry name" value="RNI-like"/>
    <property type="match status" value="2"/>
</dbReference>
<feature type="domain" description="Leucine-rich repeat-containing N-terminal plant-type" evidence="13">
    <location>
        <begin position="35"/>
        <end position="74"/>
    </location>
</feature>
<sequence>MREHTLFWSFMTLICIINFISNNIIIVNGYCLGHQHSMLLHLKNNLKFDPVKSRKLIFWNQTEDCCEWHGVTCSQGRVISLDLSEESISGELVDSSPLFSLQYLQSLNLAFNNLHSVIPTNIHKLKNLRYLNLSMAGFEGQVPHEISQLKRLVTLDLSSYSFTSDAHHMLRLEKLNIAMLVQDLTNITELYLDGVEIFAKGNEWCHALSSLEKLRVLSLSSCNLFGPIDSSLSRLGSLSVLQLSHNNLSYIGSETFVNFSNLVTLQLRNCGLSGSFPNGIFQIPTLKIIDISDNQHLNGYLPNFPPDGSLQNLNLSYTNFSGQLPNSVSNLQHLSTIDLSYCQFNGTLPSSMSELTQLVHLDLSTNNIEGSLPSFNRSKNLTFLSLSHNHFSGSLPSSHFEGLVNLVNIDLGFNSFSGSLPYSLFKLPCLQELKLPYNHFTGLLSEFVNTSFSSMEVLDLAANNLEGPIPMSIFNLRALNVLQLFFNKFNGTLNLDMIRRLSNLSILGLSHNNLSVDINFRDDHDPSPFPTLNHVMLASCKLRGIPSFLRNQSMIVYIDLSSNEIEGEIPYWMWKFEYLIHLNLSKNFLSNFEGSFGNFSSNLLTIDLNSNRLPGPIPFLPKYATYLDYSSNRFNAVNPPDIGNHIPFVGLLSLSNNNFQGSIHESLCNVSSLHLLDLSNNNFVGTIPECFTTLSRTLRVLNLGGNNLQGYIPNTFPTSCTLKFLDLNTNQLEGTIPKSLVNCQRLQVLNLGKNMLSDRFPCFLSNISTLRIMDLRSNKLHGSIGCLINPGDWEMLHIIDLASNNFSGAIPRALLNSWKAMMHDEAGPEFGHLFLDLTDGYNVMSFKDMLSFMNKDVVAMLMKTLINVPRPILDELVADEYFVDHARYQDSISIVNKGQQMNMVKIQRAFSYVDMSSNYFKGPIPQELMQFKALIVLNLSHNALLGPIPSSVGNLKNLESLDLSSNSLVGEIPTELGSLNFLSYLNLSFNHLVGEIPKGTQIQSFEAKSFEGNEELCGPPLTHNCSNDRGHGQLPSTTPHSESSIDWSFLSIELGFIFGFGILILPLILWEKWRVGYFKQVEDILSSIIPQLDFVFELRDGQRWRTLRWMH</sequence>
<dbReference type="EMBL" id="JAYKXN010000005">
    <property type="protein sequence ID" value="KAK7286925.1"/>
    <property type="molecule type" value="Genomic_DNA"/>
</dbReference>
<dbReference type="FunFam" id="3.80.10.10:FF:000041">
    <property type="entry name" value="LRR receptor-like serine/threonine-protein kinase ERECTA"/>
    <property type="match status" value="1"/>
</dbReference>
<evidence type="ECO:0000256" key="8">
    <source>
        <dbReference type="ARBA" id="ARBA00022989"/>
    </source>
</evidence>